<dbReference type="AlphaFoldDB" id="A0A1M2VH66"/>
<name>A0A1M2VH66_TRAPU</name>
<dbReference type="EMBL" id="MNAD01001239">
    <property type="protein sequence ID" value="OJT06920.1"/>
    <property type="molecule type" value="Genomic_DNA"/>
</dbReference>
<accession>A0A1M2VH66</accession>
<dbReference type="OrthoDB" id="10395656at2759"/>
<evidence type="ECO:0000313" key="2">
    <source>
        <dbReference type="Proteomes" id="UP000184267"/>
    </source>
</evidence>
<organism evidence="1 2">
    <name type="scientific">Trametes pubescens</name>
    <name type="common">White-rot fungus</name>
    <dbReference type="NCBI Taxonomy" id="154538"/>
    <lineage>
        <taxon>Eukaryota</taxon>
        <taxon>Fungi</taxon>
        <taxon>Dikarya</taxon>
        <taxon>Basidiomycota</taxon>
        <taxon>Agaricomycotina</taxon>
        <taxon>Agaricomycetes</taxon>
        <taxon>Polyporales</taxon>
        <taxon>Polyporaceae</taxon>
        <taxon>Trametes</taxon>
    </lineage>
</organism>
<reference evidence="1 2" key="1">
    <citation type="submission" date="2016-10" db="EMBL/GenBank/DDBJ databases">
        <title>Genome sequence of the basidiomycete white-rot fungus Trametes pubescens.</title>
        <authorList>
            <person name="Makela M.R."/>
            <person name="Granchi Z."/>
            <person name="Peng M."/>
            <person name="De Vries R.P."/>
            <person name="Grigoriev I."/>
            <person name="Riley R."/>
            <person name="Hilden K."/>
        </authorList>
    </citation>
    <scope>NUCLEOTIDE SEQUENCE [LARGE SCALE GENOMIC DNA]</scope>
    <source>
        <strain evidence="1 2">FBCC735</strain>
    </source>
</reference>
<gene>
    <name evidence="1" type="ORF">TRAPUB_2240</name>
</gene>
<keyword evidence="2" id="KW-1185">Reference proteome</keyword>
<sequence length="86" mass="10211">MPKERKPRASRHVRCVGPQPKFGPDGEYLGVQWQDKRVGFKESEFRRKWEASQTAEERQLEREWQRQQTDHSYYASWASPTYPAAA</sequence>
<proteinExistence type="predicted"/>
<comment type="caution">
    <text evidence="1">The sequence shown here is derived from an EMBL/GenBank/DDBJ whole genome shotgun (WGS) entry which is preliminary data.</text>
</comment>
<protein>
    <submittedName>
        <fullName evidence="1">Uncharacterized protein</fullName>
    </submittedName>
</protein>
<dbReference type="Proteomes" id="UP000184267">
    <property type="component" value="Unassembled WGS sequence"/>
</dbReference>
<evidence type="ECO:0000313" key="1">
    <source>
        <dbReference type="EMBL" id="OJT06920.1"/>
    </source>
</evidence>